<dbReference type="EMBL" id="QDEB01133126">
    <property type="protein sequence ID" value="RZB38861.1"/>
    <property type="molecule type" value="Genomic_DNA"/>
</dbReference>
<reference evidence="2 3" key="1">
    <citation type="submission" date="2017-03" db="EMBL/GenBank/DDBJ databases">
        <title>Genome of the blue death feigning beetle - Asbolus verrucosus.</title>
        <authorList>
            <person name="Rider S.D."/>
        </authorList>
    </citation>
    <scope>NUCLEOTIDE SEQUENCE [LARGE SCALE GENOMIC DNA]</scope>
    <source>
        <strain evidence="2">Butters</strain>
        <tissue evidence="2">Head and leg muscle</tissue>
    </source>
</reference>
<dbReference type="AlphaFoldDB" id="A0A482V6G6"/>
<dbReference type="PANTHER" id="PTHR46599">
    <property type="entry name" value="PIGGYBAC TRANSPOSABLE ELEMENT-DERIVED PROTEIN 4"/>
    <property type="match status" value="1"/>
</dbReference>
<dbReference type="Proteomes" id="UP000292052">
    <property type="component" value="Unassembled WGS sequence"/>
</dbReference>
<protein>
    <submittedName>
        <fullName evidence="2">DDE Tnp 1 7 domain containing protein</fullName>
    </submittedName>
</protein>
<dbReference type="PANTHER" id="PTHR46599:SF3">
    <property type="entry name" value="PIGGYBAC TRANSPOSABLE ELEMENT-DERIVED PROTEIN 4"/>
    <property type="match status" value="1"/>
</dbReference>
<dbReference type="OrthoDB" id="6740508at2759"/>
<dbReference type="InterPro" id="IPR029526">
    <property type="entry name" value="PGBD"/>
</dbReference>
<dbReference type="Pfam" id="PF13843">
    <property type="entry name" value="DDE_Tnp_1_7"/>
    <property type="match status" value="1"/>
</dbReference>
<organism evidence="2 3">
    <name type="scientific">Asbolus verrucosus</name>
    <name type="common">Desert ironclad beetle</name>
    <dbReference type="NCBI Taxonomy" id="1661398"/>
    <lineage>
        <taxon>Eukaryota</taxon>
        <taxon>Metazoa</taxon>
        <taxon>Ecdysozoa</taxon>
        <taxon>Arthropoda</taxon>
        <taxon>Hexapoda</taxon>
        <taxon>Insecta</taxon>
        <taxon>Pterygota</taxon>
        <taxon>Neoptera</taxon>
        <taxon>Endopterygota</taxon>
        <taxon>Coleoptera</taxon>
        <taxon>Polyphaga</taxon>
        <taxon>Cucujiformia</taxon>
        <taxon>Tenebrionidae</taxon>
        <taxon>Pimeliinae</taxon>
        <taxon>Asbolus</taxon>
    </lineage>
</organism>
<feature type="non-terminal residue" evidence="2">
    <location>
        <position position="1"/>
    </location>
</feature>
<keyword evidence="3" id="KW-1185">Reference proteome</keyword>
<feature type="domain" description="PiggyBac transposable element-derived protein" evidence="1">
    <location>
        <begin position="1"/>
        <end position="98"/>
    </location>
</feature>
<comment type="caution">
    <text evidence="2">The sequence shown here is derived from an EMBL/GenBank/DDBJ whole genome shotgun (WGS) entry which is preliminary data.</text>
</comment>
<evidence type="ECO:0000313" key="2">
    <source>
        <dbReference type="EMBL" id="RZB38861.1"/>
    </source>
</evidence>
<evidence type="ECO:0000313" key="3">
    <source>
        <dbReference type="Proteomes" id="UP000292052"/>
    </source>
</evidence>
<evidence type="ECO:0000259" key="1">
    <source>
        <dbReference type="Pfam" id="PF13843"/>
    </source>
</evidence>
<gene>
    <name evidence="2" type="ORF">BDFB_012429</name>
</gene>
<proteinExistence type="predicted"/>
<dbReference type="STRING" id="1661398.A0A482V6G6"/>
<name>A0A482V6G6_ASBVE</name>
<sequence>VVLDLLDPFLDCGHSVFLDNYYNSFDLVEILSNCSTYCTGTLNAKRKGNPKEVLQEKLKKGEITTQYVKNIIIGKWKDKRDVLFISNEYNCTMIEYIDKRQYYRKTFCNLPLQSTYGWCEPAGSDELVLSM</sequence>
<accession>A0A482V6G6</accession>